<sequence>MPRFPSLPPLIFTKRVCTTHDHANPLAELFPNNATGVLNATLAIIPISLEAARRLIPPQYGILERAYRSLLPDFPEGMYPVMVQAAHDHDVQFRAYGITIDDFSRVGFEFPFLDLAGDGYSSYRWAPAQLISATNDIALEGSRAYGTLVSPAAYDPPCDAYRRLPSGASYFRASSLTSRDFVELEMTPTSLTTAINPFPLDFFRNITNQPTFANATSCDNMIRLFNTSMSVGEYAPVTVKGRVRARAFPFRLLRSSAEKEEATEWTGVYGVQVATPPRSSIPTDDARVCGDRRAGGLGCAWEGR</sequence>
<organism evidence="1 2">
    <name type="scientific">Staphylotrichum longicolle</name>
    <dbReference type="NCBI Taxonomy" id="669026"/>
    <lineage>
        <taxon>Eukaryota</taxon>
        <taxon>Fungi</taxon>
        <taxon>Dikarya</taxon>
        <taxon>Ascomycota</taxon>
        <taxon>Pezizomycotina</taxon>
        <taxon>Sordariomycetes</taxon>
        <taxon>Sordariomycetidae</taxon>
        <taxon>Sordariales</taxon>
        <taxon>Chaetomiaceae</taxon>
        <taxon>Staphylotrichum</taxon>
    </lineage>
</organism>
<dbReference type="AlphaFoldDB" id="A0AAD4EWX3"/>
<accession>A0AAD4EWX3</accession>
<protein>
    <submittedName>
        <fullName evidence="1">Uncharacterized protein</fullName>
    </submittedName>
</protein>
<evidence type="ECO:0000313" key="1">
    <source>
        <dbReference type="EMBL" id="KAG7289123.1"/>
    </source>
</evidence>
<evidence type="ECO:0000313" key="2">
    <source>
        <dbReference type="Proteomes" id="UP001197093"/>
    </source>
</evidence>
<reference evidence="1" key="1">
    <citation type="submission" date="2023-02" db="EMBL/GenBank/DDBJ databases">
        <authorList>
            <person name="Palmer J.M."/>
        </authorList>
    </citation>
    <scope>NUCLEOTIDE SEQUENCE</scope>
    <source>
        <strain evidence="1">FW57</strain>
    </source>
</reference>
<keyword evidence="2" id="KW-1185">Reference proteome</keyword>
<comment type="caution">
    <text evidence="1">The sequence shown here is derived from an EMBL/GenBank/DDBJ whole genome shotgun (WGS) entry which is preliminary data.</text>
</comment>
<dbReference type="Proteomes" id="UP001197093">
    <property type="component" value="Unassembled WGS sequence"/>
</dbReference>
<gene>
    <name evidence="1" type="ORF">NEMBOFW57_005486</name>
</gene>
<proteinExistence type="predicted"/>
<dbReference type="EMBL" id="JAHCVI010000002">
    <property type="protein sequence ID" value="KAG7289123.1"/>
    <property type="molecule type" value="Genomic_DNA"/>
</dbReference>
<name>A0AAD4EWX3_9PEZI</name>